<gene>
    <name evidence="4" type="ORF">BINO364_LOCUS7091</name>
</gene>
<name>A0A8J9UWF4_9NEOP</name>
<dbReference type="SUPFAM" id="SSF48452">
    <property type="entry name" value="TPR-like"/>
    <property type="match status" value="6"/>
</dbReference>
<dbReference type="Proteomes" id="UP000838878">
    <property type="component" value="Chromosome 2"/>
</dbReference>
<dbReference type="PROSITE" id="PS50005">
    <property type="entry name" value="TPR"/>
    <property type="match status" value="3"/>
</dbReference>
<proteinExistence type="predicted"/>
<dbReference type="GO" id="GO:0006401">
    <property type="term" value="P:RNA catabolic process"/>
    <property type="evidence" value="ECO:0007669"/>
    <property type="project" value="InterPro"/>
</dbReference>
<evidence type="ECO:0000313" key="4">
    <source>
        <dbReference type="EMBL" id="CAH0720932.1"/>
    </source>
</evidence>
<dbReference type="PANTHER" id="PTHR15704:SF7">
    <property type="entry name" value="SUPERKILLER COMPLEX PROTEIN 3"/>
    <property type="match status" value="1"/>
</dbReference>
<dbReference type="Pfam" id="PF13432">
    <property type="entry name" value="TPR_16"/>
    <property type="match status" value="1"/>
</dbReference>
<dbReference type="InterPro" id="IPR019734">
    <property type="entry name" value="TPR_rpt"/>
</dbReference>
<keyword evidence="5" id="KW-1185">Reference proteome</keyword>
<dbReference type="EMBL" id="OV170222">
    <property type="protein sequence ID" value="CAH0720932.1"/>
    <property type="molecule type" value="Genomic_DNA"/>
</dbReference>
<feature type="repeat" description="TPR" evidence="3">
    <location>
        <begin position="993"/>
        <end position="1026"/>
    </location>
</feature>
<evidence type="ECO:0008006" key="6">
    <source>
        <dbReference type="Google" id="ProtNLM"/>
    </source>
</evidence>
<dbReference type="InterPro" id="IPR039226">
    <property type="entry name" value="Ski3/TTC37"/>
</dbReference>
<sequence>MSTVNLSNVKVEIRSLSLIEKNFKEMADIKSLLKEARKLIDDKKYKEAQECCKNILRKDKQNYLGLVLLGKSLQDSDQAALAFQKAISTKADHPLAWQGLANYYEKKEEISAKNKLFAIYSEILKLQVEDEKVTEIISKLGQLGCLLKNNESINILIDYMDKKLDEKNYINAEKQLLELLKADVQCKDEDIPRVIKYLTDIINKEANDSLQILLGKVILQKKDFINAFLEVIKLSFFKSSVVFREWLCKFLCTKIMQDNALDDFDIDQYINEITVGIKNSKYPGLLKSMIYYKKGLYLEAYKQCVPLVNYQEADIIEATFIIKCTFMLKKWPVAQKLATNFLMKVRDSDFTITLKKFLFLALAEQQKWKQAISIAKEIPSTHLDVKEHAILAKCYIESNESAGDVMKNLQTTEYYTQLEALSLIKQEKYNEAITLLEQSEENSINLFYIGKAYWKLQQYDKCYVYLLKAAKLNAEHSDTFLYLGIYYQQYKADYHKARKCYEKAYSLNSTYIETIQNLSDIYTRMDLKDDNFNILYKASQNVQINQPISQWIHFRLGLHYINNREWESAILQFRSVIKSNHNDVIAFECLADAYYSRGSYTSALKAYNKVISMNPSKTLHCLSKIGYIHSLLTDYENAISAFEKVLEIDSHSLLALKGISETWIKIAKKKYTAKLYGSARDTVQNAINYLIKALSKEKKFLCFWNLLADALMFITKLPDQYCYIFMKNALNESEEIVRKDKLDIYPQVLACYSHIAKQKQQFTSYDLASTYLNYYHATKNMANCHIAFHLTVANIKLKPLAWRNWNLLGKICIFMKKYSLAQHCFIKALLVTRKWSVAPIWCNLGTLYIKVKQYKLANYCFWRGQSTLPSYPQSWIGQALIAEVIREEEAMDLFRHASRLGYHSESALGYADWVCRTLKSYDHEKGSDFKYIIDSLHALPYAMDLLIWFSTFEQHDACVFNILAILQERSGLLNTALQTYEKAFKYAEENKKNIVLLNIGRIFLRLNKYDEAVKIYKSITEASLDSACGLALALFKKGLYEESYAAYDTAFHWLCNNEEDKADLLVAMAGIVYMFKGLDDSKTLLFHSIQVSQKKPSPYSLFAICSLGIIHSDQSLSKLALSELQKYEKVSQFGYDIGFLKSYCASEDLNQAIKILSNSLVDHPNNCQLWFSMAQYCLKESNTKAKISSCCAQRALSSAHDFENKNNLAKILATASIAEYLAGDKAKALLLAKIGLHMHPCQSEIWAALLLSIMTNKMWSDRKQWILNIVSHMRKNLDITRGLSRWLNLLEKKINKQINA</sequence>
<reference evidence="4" key="1">
    <citation type="submission" date="2021-12" db="EMBL/GenBank/DDBJ databases">
        <authorList>
            <person name="Martin H S."/>
        </authorList>
    </citation>
    <scope>NUCLEOTIDE SEQUENCE</scope>
</reference>
<dbReference type="OrthoDB" id="421075at2759"/>
<evidence type="ECO:0000256" key="2">
    <source>
        <dbReference type="ARBA" id="ARBA00022803"/>
    </source>
</evidence>
<feature type="repeat" description="TPR" evidence="3">
    <location>
        <begin position="619"/>
        <end position="652"/>
    </location>
</feature>
<dbReference type="Pfam" id="PF13181">
    <property type="entry name" value="TPR_8"/>
    <property type="match status" value="2"/>
</dbReference>
<protein>
    <recommendedName>
        <fullName evidence="6">Tetratricopeptide repeat protein 37</fullName>
    </recommendedName>
</protein>
<evidence type="ECO:0000256" key="3">
    <source>
        <dbReference type="PROSITE-ProRule" id="PRU00339"/>
    </source>
</evidence>
<keyword evidence="1" id="KW-0677">Repeat</keyword>
<dbReference type="GO" id="GO:0055087">
    <property type="term" value="C:Ski complex"/>
    <property type="evidence" value="ECO:0007669"/>
    <property type="project" value="InterPro"/>
</dbReference>
<feature type="non-terminal residue" evidence="4">
    <location>
        <position position="1300"/>
    </location>
</feature>
<keyword evidence="2 3" id="KW-0802">TPR repeat</keyword>
<dbReference type="Pfam" id="PF13176">
    <property type="entry name" value="TPR_7"/>
    <property type="match status" value="1"/>
</dbReference>
<dbReference type="SMART" id="SM00028">
    <property type="entry name" value="TPR"/>
    <property type="match status" value="10"/>
</dbReference>
<dbReference type="Gene3D" id="1.25.40.10">
    <property type="entry name" value="Tetratricopeptide repeat domain"/>
    <property type="match status" value="5"/>
</dbReference>
<evidence type="ECO:0000313" key="5">
    <source>
        <dbReference type="Proteomes" id="UP000838878"/>
    </source>
</evidence>
<accession>A0A8J9UWF4</accession>
<dbReference type="InterPro" id="IPR011990">
    <property type="entry name" value="TPR-like_helical_dom_sf"/>
</dbReference>
<evidence type="ECO:0000256" key="1">
    <source>
        <dbReference type="ARBA" id="ARBA00022737"/>
    </source>
</evidence>
<organism evidence="4 5">
    <name type="scientific">Brenthis ino</name>
    <name type="common">lesser marbled fritillary</name>
    <dbReference type="NCBI Taxonomy" id="405034"/>
    <lineage>
        <taxon>Eukaryota</taxon>
        <taxon>Metazoa</taxon>
        <taxon>Ecdysozoa</taxon>
        <taxon>Arthropoda</taxon>
        <taxon>Hexapoda</taxon>
        <taxon>Insecta</taxon>
        <taxon>Pterygota</taxon>
        <taxon>Neoptera</taxon>
        <taxon>Endopterygota</taxon>
        <taxon>Lepidoptera</taxon>
        <taxon>Glossata</taxon>
        <taxon>Ditrysia</taxon>
        <taxon>Papilionoidea</taxon>
        <taxon>Nymphalidae</taxon>
        <taxon>Heliconiinae</taxon>
        <taxon>Argynnini</taxon>
        <taxon>Brenthis</taxon>
    </lineage>
</organism>
<dbReference type="PANTHER" id="PTHR15704">
    <property type="entry name" value="SUPERKILLER 3 PROTEIN-RELATED"/>
    <property type="match status" value="1"/>
</dbReference>
<feature type="repeat" description="TPR" evidence="3">
    <location>
        <begin position="584"/>
        <end position="617"/>
    </location>
</feature>